<evidence type="ECO:0000313" key="2">
    <source>
        <dbReference type="Proteomes" id="UP000886998"/>
    </source>
</evidence>
<dbReference type="Proteomes" id="UP000886998">
    <property type="component" value="Unassembled WGS sequence"/>
</dbReference>
<dbReference type="AlphaFoldDB" id="A0A8X7C1R1"/>
<name>A0A8X7C1R1_9ARAC</name>
<comment type="caution">
    <text evidence="1">The sequence shown here is derived from an EMBL/GenBank/DDBJ whole genome shotgun (WGS) entry which is preliminary data.</text>
</comment>
<proteinExistence type="predicted"/>
<evidence type="ECO:0000313" key="1">
    <source>
        <dbReference type="EMBL" id="GFY53581.1"/>
    </source>
</evidence>
<gene>
    <name evidence="1" type="ORF">TNIN_346411</name>
</gene>
<dbReference type="EMBL" id="BMAV01009384">
    <property type="protein sequence ID" value="GFY53581.1"/>
    <property type="molecule type" value="Genomic_DNA"/>
</dbReference>
<reference evidence="1" key="1">
    <citation type="submission" date="2020-08" db="EMBL/GenBank/DDBJ databases">
        <title>Multicomponent nature underlies the extraordinary mechanical properties of spider dragline silk.</title>
        <authorList>
            <person name="Kono N."/>
            <person name="Nakamura H."/>
            <person name="Mori M."/>
            <person name="Yoshida Y."/>
            <person name="Ohtoshi R."/>
            <person name="Malay A.D."/>
            <person name="Moran D.A.P."/>
            <person name="Tomita M."/>
            <person name="Numata K."/>
            <person name="Arakawa K."/>
        </authorList>
    </citation>
    <scope>NUCLEOTIDE SEQUENCE</scope>
</reference>
<keyword evidence="2" id="KW-1185">Reference proteome</keyword>
<accession>A0A8X7C1R1</accession>
<protein>
    <submittedName>
        <fullName evidence="1">Uncharacterized protein</fullName>
    </submittedName>
</protein>
<organism evidence="1 2">
    <name type="scientific">Trichonephila inaurata madagascariensis</name>
    <dbReference type="NCBI Taxonomy" id="2747483"/>
    <lineage>
        <taxon>Eukaryota</taxon>
        <taxon>Metazoa</taxon>
        <taxon>Ecdysozoa</taxon>
        <taxon>Arthropoda</taxon>
        <taxon>Chelicerata</taxon>
        <taxon>Arachnida</taxon>
        <taxon>Araneae</taxon>
        <taxon>Araneomorphae</taxon>
        <taxon>Entelegynae</taxon>
        <taxon>Araneoidea</taxon>
        <taxon>Nephilidae</taxon>
        <taxon>Trichonephila</taxon>
        <taxon>Trichonephila inaurata</taxon>
    </lineage>
</organism>
<sequence length="121" mass="14048">MLNEYSGVWSPSTSITASHLLCKRLTPRALLSHHTHHIAFLQWTCFDIPLRERPKKRKPFFLLIFLMRSHDSSPVKRFFKNGVCSFRCNNSVKIRARSALLLLESSLHTFPSLLRSRPTVD</sequence>